<accession>A0AAU7TIN5</accession>
<dbReference type="EMBL" id="CP158165">
    <property type="protein sequence ID" value="XBV26525.1"/>
    <property type="molecule type" value="Genomic_DNA"/>
</dbReference>
<dbReference type="RefSeq" id="WP_350279323.1">
    <property type="nucleotide sequence ID" value="NZ_CP158165.1"/>
</dbReference>
<evidence type="ECO:0000313" key="1">
    <source>
        <dbReference type="EMBL" id="XBV26525.1"/>
    </source>
</evidence>
<sequence>MSNEPLPAVRVKPGEYFLAAERLEVGLQFRYGDAVYEVISEPERWGAAWTATVRQIEGRRPGIEFRAMLHLGRKVDG</sequence>
<organism evidence="1">
    <name type="scientific">Kribbella sp. HUAS MG21</name>
    <dbReference type="NCBI Taxonomy" id="3160966"/>
    <lineage>
        <taxon>Bacteria</taxon>
        <taxon>Bacillati</taxon>
        <taxon>Actinomycetota</taxon>
        <taxon>Actinomycetes</taxon>
        <taxon>Propionibacteriales</taxon>
        <taxon>Kribbellaceae</taxon>
        <taxon>Kribbella</taxon>
    </lineage>
</organism>
<name>A0AAU7TIN5_9ACTN</name>
<reference evidence="1" key="1">
    <citation type="submission" date="2024-06" db="EMBL/GenBank/DDBJ databases">
        <title>Kribbella sp. strain HUAS MG21 genome sequences.</title>
        <authorList>
            <person name="Mo P."/>
        </authorList>
    </citation>
    <scope>NUCLEOTIDE SEQUENCE</scope>
    <source>
        <strain evidence="1">HUAS MG21</strain>
    </source>
</reference>
<proteinExistence type="predicted"/>
<protein>
    <submittedName>
        <fullName evidence="1">Uncharacterized protein</fullName>
    </submittedName>
</protein>
<gene>
    <name evidence="1" type="ORF">ABN611_08855</name>
</gene>
<dbReference type="AlphaFoldDB" id="A0AAU7TIN5"/>